<reference evidence="2" key="1">
    <citation type="submission" date="2021-06" db="EMBL/GenBank/DDBJ databases">
        <authorList>
            <person name="Kallberg Y."/>
            <person name="Tangrot J."/>
            <person name="Rosling A."/>
        </authorList>
    </citation>
    <scope>NUCLEOTIDE SEQUENCE</scope>
    <source>
        <strain evidence="2">MA453B</strain>
    </source>
</reference>
<accession>A0A9N9P765</accession>
<feature type="non-terminal residue" evidence="2">
    <location>
        <position position="72"/>
    </location>
</feature>
<comment type="caution">
    <text evidence="2">The sequence shown here is derived from an EMBL/GenBank/DDBJ whole genome shotgun (WGS) entry which is preliminary data.</text>
</comment>
<keyword evidence="3" id="KW-1185">Reference proteome</keyword>
<organism evidence="2 3">
    <name type="scientific">Dentiscutata erythropus</name>
    <dbReference type="NCBI Taxonomy" id="1348616"/>
    <lineage>
        <taxon>Eukaryota</taxon>
        <taxon>Fungi</taxon>
        <taxon>Fungi incertae sedis</taxon>
        <taxon>Mucoromycota</taxon>
        <taxon>Glomeromycotina</taxon>
        <taxon>Glomeromycetes</taxon>
        <taxon>Diversisporales</taxon>
        <taxon>Gigasporaceae</taxon>
        <taxon>Dentiscutata</taxon>
    </lineage>
</organism>
<dbReference type="EMBL" id="CAJVPY010028742">
    <property type="protein sequence ID" value="CAG8793164.1"/>
    <property type="molecule type" value="Genomic_DNA"/>
</dbReference>
<keyword evidence="1" id="KW-0175">Coiled coil</keyword>
<gene>
    <name evidence="2" type="ORF">DERYTH_LOCUS21835</name>
</gene>
<proteinExistence type="predicted"/>
<dbReference type="AlphaFoldDB" id="A0A9N9P765"/>
<evidence type="ECO:0000256" key="1">
    <source>
        <dbReference type="SAM" id="Coils"/>
    </source>
</evidence>
<evidence type="ECO:0000313" key="3">
    <source>
        <dbReference type="Proteomes" id="UP000789405"/>
    </source>
</evidence>
<feature type="coiled-coil region" evidence="1">
    <location>
        <begin position="5"/>
        <end position="32"/>
    </location>
</feature>
<dbReference type="Proteomes" id="UP000789405">
    <property type="component" value="Unassembled WGS sequence"/>
</dbReference>
<sequence length="72" mass="8215">CVKGFFEMESEIELLRRENARLVAKITGLEMDTVADNVRRDDEIAELKAEVVKLRDGNEGKLPRLLIYLAPL</sequence>
<name>A0A9N9P765_9GLOM</name>
<protein>
    <submittedName>
        <fullName evidence="2">24176_t:CDS:1</fullName>
    </submittedName>
</protein>
<dbReference type="OrthoDB" id="2398541at2759"/>
<evidence type="ECO:0000313" key="2">
    <source>
        <dbReference type="EMBL" id="CAG8793164.1"/>
    </source>
</evidence>